<feature type="domain" description="DEAD-box RNA helicase Q" evidence="11">
    <location>
        <begin position="3"/>
        <end position="31"/>
    </location>
</feature>
<dbReference type="PROSITE" id="PS51195">
    <property type="entry name" value="Q_MOTIF"/>
    <property type="match status" value="1"/>
</dbReference>
<comment type="similarity">
    <text evidence="5 7">Belongs to the DEAD box helicase family.</text>
</comment>
<evidence type="ECO:0000256" key="7">
    <source>
        <dbReference type="RuleBase" id="RU000492"/>
    </source>
</evidence>
<evidence type="ECO:0000256" key="4">
    <source>
        <dbReference type="ARBA" id="ARBA00022840"/>
    </source>
</evidence>
<dbReference type="InterPro" id="IPR000629">
    <property type="entry name" value="RNA-helicase_DEAD-box_CS"/>
</dbReference>
<dbReference type="InterPro" id="IPR014014">
    <property type="entry name" value="RNA_helicase_DEAD_Q_motif"/>
</dbReference>
<dbReference type="PROSITE" id="PS51194">
    <property type="entry name" value="HELICASE_CTER"/>
    <property type="match status" value="1"/>
</dbReference>
<evidence type="ECO:0000256" key="8">
    <source>
        <dbReference type="SAM" id="MobiDB-lite"/>
    </source>
</evidence>
<dbReference type="CDD" id="cd18787">
    <property type="entry name" value="SF2_C_DEAD"/>
    <property type="match status" value="1"/>
</dbReference>
<dbReference type="Pfam" id="PF00270">
    <property type="entry name" value="DEAD"/>
    <property type="match status" value="1"/>
</dbReference>
<feature type="compositionally biased region" description="Basic and acidic residues" evidence="8">
    <location>
        <begin position="395"/>
        <end position="417"/>
    </location>
</feature>
<dbReference type="InterPro" id="IPR050079">
    <property type="entry name" value="DEAD_box_RNA_helicase"/>
</dbReference>
<evidence type="ECO:0000256" key="6">
    <source>
        <dbReference type="PROSITE-ProRule" id="PRU00552"/>
    </source>
</evidence>
<evidence type="ECO:0000259" key="9">
    <source>
        <dbReference type="PROSITE" id="PS51192"/>
    </source>
</evidence>
<feature type="domain" description="Helicase ATP-binding" evidence="9">
    <location>
        <begin position="34"/>
        <end position="204"/>
    </location>
</feature>
<evidence type="ECO:0000313" key="13">
    <source>
        <dbReference type="Proteomes" id="UP000051063"/>
    </source>
</evidence>
<dbReference type="PANTHER" id="PTHR47959:SF1">
    <property type="entry name" value="ATP-DEPENDENT RNA HELICASE DBPA"/>
    <property type="match status" value="1"/>
</dbReference>
<accession>A0ABR5N501</accession>
<evidence type="ECO:0000313" key="12">
    <source>
        <dbReference type="EMBL" id="KQL45690.1"/>
    </source>
</evidence>
<dbReference type="CDD" id="cd00268">
    <property type="entry name" value="DEADc"/>
    <property type="match status" value="1"/>
</dbReference>
<organism evidence="12 13">
    <name type="scientific">Brevibacillus choshinensis</name>
    <dbReference type="NCBI Taxonomy" id="54911"/>
    <lineage>
        <taxon>Bacteria</taxon>
        <taxon>Bacillati</taxon>
        <taxon>Bacillota</taxon>
        <taxon>Bacilli</taxon>
        <taxon>Bacillales</taxon>
        <taxon>Paenibacillaceae</taxon>
        <taxon>Brevibacillus</taxon>
    </lineage>
</organism>
<evidence type="ECO:0000256" key="1">
    <source>
        <dbReference type="ARBA" id="ARBA00022741"/>
    </source>
</evidence>
<dbReference type="Pfam" id="PF00271">
    <property type="entry name" value="Helicase_C"/>
    <property type="match status" value="1"/>
</dbReference>
<dbReference type="InterPro" id="IPR044742">
    <property type="entry name" value="DEAD/DEAH_RhlB"/>
</dbReference>
<proteinExistence type="inferred from homology"/>
<keyword evidence="4 7" id="KW-0067">ATP-binding</keyword>
<evidence type="ECO:0000259" key="11">
    <source>
        <dbReference type="PROSITE" id="PS51195"/>
    </source>
</evidence>
<comment type="caution">
    <text evidence="12">The sequence shown here is derived from an EMBL/GenBank/DDBJ whole genome shotgun (WGS) entry which is preliminary data.</text>
</comment>
<feature type="short sequence motif" description="Q motif" evidence="6">
    <location>
        <begin position="3"/>
        <end position="31"/>
    </location>
</feature>
<dbReference type="EMBL" id="LJJB01000010">
    <property type="protein sequence ID" value="KQL45690.1"/>
    <property type="molecule type" value="Genomic_DNA"/>
</dbReference>
<dbReference type="Proteomes" id="UP000051063">
    <property type="component" value="Unassembled WGS sequence"/>
</dbReference>
<dbReference type="InterPro" id="IPR001650">
    <property type="entry name" value="Helicase_C-like"/>
</dbReference>
<dbReference type="GO" id="GO:0004386">
    <property type="term" value="F:helicase activity"/>
    <property type="evidence" value="ECO:0007669"/>
    <property type="project" value="UniProtKB-KW"/>
</dbReference>
<keyword evidence="2 7" id="KW-0378">Hydrolase</keyword>
<feature type="domain" description="Helicase C-terminal" evidence="10">
    <location>
        <begin position="215"/>
        <end position="376"/>
    </location>
</feature>
<dbReference type="PROSITE" id="PS51192">
    <property type="entry name" value="HELICASE_ATP_BIND_1"/>
    <property type="match status" value="1"/>
</dbReference>
<feature type="region of interest" description="Disordered" evidence="8">
    <location>
        <begin position="395"/>
        <end position="499"/>
    </location>
</feature>
<reference evidence="12 13" key="1">
    <citation type="submission" date="2015-09" db="EMBL/GenBank/DDBJ databases">
        <title>Genome sequencing project for genomic taxonomy and phylogenomics of Bacillus-like bacteria.</title>
        <authorList>
            <person name="Liu B."/>
            <person name="Wang J."/>
            <person name="Zhu Y."/>
            <person name="Liu G."/>
            <person name="Chen Q."/>
            <person name="Chen Z."/>
            <person name="Lan J."/>
            <person name="Che J."/>
            <person name="Ge C."/>
            <person name="Shi H."/>
            <person name="Pan Z."/>
            <person name="Liu X."/>
        </authorList>
    </citation>
    <scope>NUCLEOTIDE SEQUENCE [LARGE SCALE GENOMIC DNA]</scope>
    <source>
        <strain evidence="12 13">DSM 8552</strain>
    </source>
</reference>
<dbReference type="SMART" id="SM00487">
    <property type="entry name" value="DEXDc"/>
    <property type="match status" value="1"/>
</dbReference>
<feature type="compositionally biased region" description="Low complexity" evidence="8">
    <location>
        <begin position="450"/>
        <end position="469"/>
    </location>
</feature>
<dbReference type="Gene3D" id="3.40.50.300">
    <property type="entry name" value="P-loop containing nucleotide triphosphate hydrolases"/>
    <property type="match status" value="2"/>
</dbReference>
<evidence type="ECO:0000259" key="10">
    <source>
        <dbReference type="PROSITE" id="PS51194"/>
    </source>
</evidence>
<keyword evidence="13" id="KW-1185">Reference proteome</keyword>
<protein>
    <submittedName>
        <fullName evidence="12">RNA helicase</fullName>
    </submittedName>
</protein>
<evidence type="ECO:0000256" key="3">
    <source>
        <dbReference type="ARBA" id="ARBA00022806"/>
    </source>
</evidence>
<keyword evidence="3 7" id="KW-0347">Helicase</keyword>
<evidence type="ECO:0000256" key="2">
    <source>
        <dbReference type="ARBA" id="ARBA00022801"/>
    </source>
</evidence>
<dbReference type="SUPFAM" id="SSF52540">
    <property type="entry name" value="P-loop containing nucleoside triphosphate hydrolases"/>
    <property type="match status" value="1"/>
</dbReference>
<feature type="compositionally biased region" description="Basic residues" evidence="8">
    <location>
        <begin position="418"/>
        <end position="430"/>
    </location>
</feature>
<dbReference type="PANTHER" id="PTHR47959">
    <property type="entry name" value="ATP-DEPENDENT RNA HELICASE RHLE-RELATED"/>
    <property type="match status" value="1"/>
</dbReference>
<name>A0ABR5N501_BRECH</name>
<dbReference type="RefSeq" id="WP_055744754.1">
    <property type="nucleotide sequence ID" value="NZ_LJJB01000010.1"/>
</dbReference>
<keyword evidence="1 7" id="KW-0547">Nucleotide-binding</keyword>
<gene>
    <name evidence="12" type="ORF">AN963_11570</name>
</gene>
<dbReference type="InterPro" id="IPR027417">
    <property type="entry name" value="P-loop_NTPase"/>
</dbReference>
<feature type="compositionally biased region" description="Basic and acidic residues" evidence="8">
    <location>
        <begin position="431"/>
        <end position="449"/>
    </location>
</feature>
<evidence type="ECO:0000256" key="5">
    <source>
        <dbReference type="ARBA" id="ARBA00038437"/>
    </source>
</evidence>
<dbReference type="InterPro" id="IPR014001">
    <property type="entry name" value="Helicase_ATP-bd"/>
</dbReference>
<dbReference type="InterPro" id="IPR011545">
    <property type="entry name" value="DEAD/DEAH_box_helicase_dom"/>
</dbReference>
<dbReference type="SMART" id="SM00490">
    <property type="entry name" value="HELICc"/>
    <property type="match status" value="1"/>
</dbReference>
<sequence>MAKSFASFGFRPEVMQGIQDLYYKEPTAIQEEAIPLILEGKDVIGQAQTGTGKTAAFMLPILNALEEGKRDIQALILTPTRELSIQIAKEVEKLGKHLNVNVLSLHGGTDIDKQLNKLKETVHVVVGTPGRVLDHMKRGSLHFGRISTLVLDEADKMMEMGFLEDVEQVIVHTPSQRQVLLFSATMPDLVKKLAHRFMKQPPHIKIEGKQKTVERIEQYYYVVNQSDKTDALVDVLEQEQPFLTIVFANTQVRVQQLTARLQENGLSAQALYGDLSQNKREQLMKQFRDIRFQYLIATDIAARGLDVEGVTHVINYDLPNDVESYIHRVGRTGRAGQKGKAISLISPRQKNLMGRFAKTTKASIEERILTAGRHLDEGRRQRAEEREAHFIELREQQQKEQKKEKDKEFAPIRDAIKKKTKVKPGYKRKLKQELDELQTKYEQNRKRAEAIAARKAGKSAKPSKPATAGKAGGGAGRPGNKSQGGRPFRPSAGKGKSRG</sequence>
<dbReference type="PROSITE" id="PS00039">
    <property type="entry name" value="DEAD_ATP_HELICASE"/>
    <property type="match status" value="1"/>
</dbReference>